<evidence type="ECO:0000256" key="1">
    <source>
        <dbReference type="SAM" id="MobiDB-lite"/>
    </source>
</evidence>
<evidence type="ECO:0000313" key="2">
    <source>
        <dbReference type="EMBL" id="KAK3235345.1"/>
    </source>
</evidence>
<gene>
    <name evidence="2" type="ORF">CYMTET_54442</name>
</gene>
<dbReference type="EMBL" id="LGRX02035310">
    <property type="protein sequence ID" value="KAK3235345.1"/>
    <property type="molecule type" value="Genomic_DNA"/>
</dbReference>
<comment type="caution">
    <text evidence="2">The sequence shown here is derived from an EMBL/GenBank/DDBJ whole genome shotgun (WGS) entry which is preliminary data.</text>
</comment>
<protein>
    <submittedName>
        <fullName evidence="2">Uncharacterized protein</fullName>
    </submittedName>
</protein>
<organism evidence="2 3">
    <name type="scientific">Cymbomonas tetramitiformis</name>
    <dbReference type="NCBI Taxonomy" id="36881"/>
    <lineage>
        <taxon>Eukaryota</taxon>
        <taxon>Viridiplantae</taxon>
        <taxon>Chlorophyta</taxon>
        <taxon>Pyramimonadophyceae</taxon>
        <taxon>Pyramimonadales</taxon>
        <taxon>Pyramimonadaceae</taxon>
        <taxon>Cymbomonas</taxon>
    </lineage>
</organism>
<proteinExistence type="predicted"/>
<feature type="region of interest" description="Disordered" evidence="1">
    <location>
        <begin position="381"/>
        <end position="403"/>
    </location>
</feature>
<sequence>MARNLAHHQPLPASLRRLTSDLEEAPAAQVADVARVAVRGRPNPAPDTPASAAFMLVPFGEWTEEDQEASYKSLSAAVNNPSGPTTATVAAAELQRLTNRAYEEMMPSAMPWFRRSSVYFTICNDDPKKSILVMNQRTGTYMIRKVMILDTGSMLFVMNPLLFTQLGLFTTLGKASIDPSLGSQGISPCASVNFDVLLPVDVLHAMSAGVLPATPRRDAALVFHPRNQQASSPRSRTTLHLHVTHRTHRLDAAALKPATHWGALFRVAWAAIAIASLLQPADGALMAAEGAHTGPTNAIPVAAILCDIFSIIVIRICSVATIRRRQIRHAQAVNQSEVAQDIVPADDAYARHRLPPAHQEINNSQISTDTVQNIFDTLSHTTRGPAKQENLRPVPARATTRPVRRTQRITWAESLRDYRHKRLPLLGRKPRCAACDSSRGD</sequence>
<dbReference type="AlphaFoldDB" id="A0AAE0EQQ4"/>
<keyword evidence="3" id="KW-1185">Reference proteome</keyword>
<reference evidence="2 3" key="1">
    <citation type="journal article" date="2015" name="Genome Biol. Evol.">
        <title>Comparative Genomics of a Bacterivorous Green Alga Reveals Evolutionary Causalities and Consequences of Phago-Mixotrophic Mode of Nutrition.</title>
        <authorList>
            <person name="Burns J.A."/>
            <person name="Paasch A."/>
            <person name="Narechania A."/>
            <person name="Kim E."/>
        </authorList>
    </citation>
    <scope>NUCLEOTIDE SEQUENCE [LARGE SCALE GENOMIC DNA]</scope>
    <source>
        <strain evidence="2 3">PLY_AMNH</strain>
    </source>
</reference>
<name>A0AAE0EQQ4_9CHLO</name>
<dbReference type="Proteomes" id="UP001190700">
    <property type="component" value="Unassembled WGS sequence"/>
</dbReference>
<feature type="compositionally biased region" description="Low complexity" evidence="1">
    <location>
        <begin position="392"/>
        <end position="401"/>
    </location>
</feature>
<accession>A0AAE0EQQ4</accession>
<evidence type="ECO:0000313" key="3">
    <source>
        <dbReference type="Proteomes" id="UP001190700"/>
    </source>
</evidence>